<protein>
    <submittedName>
        <fullName evidence="7">Activator of (R)-2-hydroxyglutaryl-CoA dehydratase</fullName>
    </submittedName>
</protein>
<evidence type="ECO:0000256" key="1">
    <source>
        <dbReference type="ARBA" id="ARBA00001966"/>
    </source>
</evidence>
<dbReference type="GO" id="GO:0051536">
    <property type="term" value="F:iron-sulfur cluster binding"/>
    <property type="evidence" value="ECO:0007669"/>
    <property type="project" value="UniProtKB-KW"/>
</dbReference>
<dbReference type="InterPro" id="IPR018709">
    <property type="entry name" value="CoA_activase_DUF2229"/>
</dbReference>
<dbReference type="InterPro" id="IPR002731">
    <property type="entry name" value="ATPase_BadF"/>
</dbReference>
<feature type="domain" description="ATPase BadF/BadG/BcrA/BcrD type" evidence="5">
    <location>
        <begin position="327"/>
        <end position="578"/>
    </location>
</feature>
<dbReference type="Pfam" id="PF09989">
    <property type="entry name" value="DUF2229"/>
    <property type="match status" value="1"/>
</dbReference>
<dbReference type="GO" id="GO:0046872">
    <property type="term" value="F:metal ion binding"/>
    <property type="evidence" value="ECO:0007669"/>
    <property type="project" value="UniProtKB-KW"/>
</dbReference>
<dbReference type="NCBIfam" id="TIGR00241">
    <property type="entry name" value="CoA_E_activ"/>
    <property type="match status" value="2"/>
</dbReference>
<keyword evidence="4" id="KW-0411">Iron-sulfur</keyword>
<feature type="domain" description="ATPase BadF/BadG/BcrA/BcrD type" evidence="5">
    <location>
        <begin position="11"/>
        <end position="268"/>
    </location>
</feature>
<dbReference type="Gene3D" id="3.30.420.40">
    <property type="match status" value="4"/>
</dbReference>
<dbReference type="CDD" id="cd24035">
    <property type="entry name" value="ASKHA_NBD_O66634-like_rpt2"/>
    <property type="match status" value="1"/>
</dbReference>
<keyword evidence="2" id="KW-0479">Metal-binding</keyword>
<dbReference type="EMBL" id="UOGA01000304">
    <property type="protein sequence ID" value="VAX25570.1"/>
    <property type="molecule type" value="Genomic_DNA"/>
</dbReference>
<accession>A0A3B1CSA8</accession>
<feature type="domain" description="DUF2229" evidence="6">
    <location>
        <begin position="686"/>
        <end position="904"/>
    </location>
</feature>
<evidence type="ECO:0000256" key="3">
    <source>
        <dbReference type="ARBA" id="ARBA00023004"/>
    </source>
</evidence>
<dbReference type="SUPFAM" id="SSF53067">
    <property type="entry name" value="Actin-like ATPase domain"/>
    <property type="match status" value="2"/>
</dbReference>
<dbReference type="PANTHER" id="PTHR32329:SF7">
    <property type="entry name" value="ACTIVATOR OF 2-HYDROXYACYL-COA-HYDRATASE"/>
    <property type="match status" value="1"/>
</dbReference>
<gene>
    <name evidence="7" type="ORF">MNBD_NITROSPINAE04-2202</name>
</gene>
<proteinExistence type="predicted"/>
<evidence type="ECO:0000256" key="2">
    <source>
        <dbReference type="ARBA" id="ARBA00022723"/>
    </source>
</evidence>
<organism evidence="7">
    <name type="scientific">hydrothermal vent metagenome</name>
    <dbReference type="NCBI Taxonomy" id="652676"/>
    <lineage>
        <taxon>unclassified sequences</taxon>
        <taxon>metagenomes</taxon>
        <taxon>ecological metagenomes</taxon>
    </lineage>
</organism>
<dbReference type="InterPro" id="IPR051805">
    <property type="entry name" value="Dehydratase_Activator_Redct"/>
</dbReference>
<evidence type="ECO:0000256" key="4">
    <source>
        <dbReference type="ARBA" id="ARBA00023014"/>
    </source>
</evidence>
<dbReference type="InterPro" id="IPR008275">
    <property type="entry name" value="CoA_E_activase_dom"/>
</dbReference>
<evidence type="ECO:0000313" key="7">
    <source>
        <dbReference type="EMBL" id="VAX25570.1"/>
    </source>
</evidence>
<dbReference type="Pfam" id="PF01869">
    <property type="entry name" value="BcrAD_BadFG"/>
    <property type="match status" value="2"/>
</dbReference>
<sequence>MRKFHNSEVWIGLDIGSVSVKGAVTDSENKILTHVYRRSHGQPVPTTITVLKEILEAIDGREISGIGVTGSAGGLIASLTGGKFTNEIVAQSKAVTTLYPHIRTLVEMGGEDSKMLMFKDEKGATVLEDFSMNNLCAAGTGSFLDQQATRIGVDIEKEFGQLALKSKHPPRIAGRCSVFAKSDMIHLQQIGTPVFEIVAGLCYAVARSFKSNVGRGKKFERPVAFFGGVAANKGVVKALADELELGPGELFIPPEHAVMGAVGSALTAREQAVGGFEFKGLGQLEGYSAIREAARSSHSPLTGERNDDMYSVKTRQLNGDRSVACYIGVDIGSLSTNVVAIDENFNVLARRYLRTQSRPIEAVKRGLKEIGDEIGASVRTLGVGTTGSGRYMIGDFIGADVVRNEITAQATAAIHFAPDVDTIFEIGGQDSKYVSVENGAVVDFEMNKVCAAGTGSFIEEQSEKIDLNIEKDFADTAFSSKTPGKFGDRCTVFIESDLVSNQQKGMSKEDLAAGLSYSIVSNYINRVVGDRKIGKKILFQGGVAWNKAVVTAFEKVTGKTVTVPPHHDVTGAIGAAMIVRKRHEKVGFDTPTNFKGFDLSERKYKVTTFACKACDNVCDVSRVKFEGDSAHYYGARCELFEGKGSKKNQGEEKVKKIPDLFAEREKIIFGEHFNQKKIERDTRQVVGIPRSLVFYEMFPFFKTFLEEIGFQVALSGTTSHTVIRDSIEKVKAETCFPIKIMHGHVMDLLGKGVDYIFMPSILSMTSETGEFRNNHSCPLVQSIPYMIRSAIDMEESSVQLLEPSIHFQKGDKQVAKSLGKLFTKKFGIGARAVDKAVVKARAAQDKYYETVRKRGREVIKEVQERKERPVVIISRPYNGCDPGINLGIPRKLKDMGKVAIPIDFLDVDGKDISREYPDMYWRSGQVMMTAASVVKRDPNLDAIFISNFKCGPDSFIEHCLNQIFDGKPCLHLEIDEHSADAGAVTRLEAFFDSLDNIDIIKVVAEKKIETLVKPVNGNGSGSKALAGGSPGNGNGNGNGRSGAKRKLYMPYMCDHAYVVSAALRGVGIDAETLPVSDQESIEIGLRYSSGKECIPFSMTTGDIVKKVKEEDFDPDRSAFFMPTAGGPCRFGLYQRIHKIILDDLGFSQVPLLSPDGDMSYSDMPELGPDFQRLTWRGVVTIDILTKLLHETRPYETNKGETDRVYKKCLADVVKIVEEDGSRLFDYVWTMRDRFRSIAVDRAPRPVIGIVGEIYMRSHAFGNQNIIRRIEELNGAVWLSPIGEWFLYCTDRYIYNSKADKKYLDLFKGYMQDRAQKKDERRLYEPFKDTLVNCEDAATVEILKKASPYIDETFEGEAILSIGKAIEFAERGLAGIVNLMPFTCMPGTVVSALSKKVREDHGAIPWLNLDYDGVEETNSQTRLEAFMYQAGKRRGKVSCL</sequence>
<dbReference type="PANTHER" id="PTHR32329">
    <property type="entry name" value="BIFUNCTIONAL PROTEIN [INCLUDES 2-HYDROXYACYL-COA DEHYDRATASE (N-TER) AND ITS ACTIVATOR DOMAIN (C_TERM)-RELATED"/>
    <property type="match status" value="1"/>
</dbReference>
<evidence type="ECO:0000259" key="6">
    <source>
        <dbReference type="Pfam" id="PF09989"/>
    </source>
</evidence>
<dbReference type="CDD" id="cd24034">
    <property type="entry name" value="ASKHA_NBD_O66634-like_rpt1"/>
    <property type="match status" value="1"/>
</dbReference>
<keyword evidence="3" id="KW-0408">Iron</keyword>
<comment type="cofactor">
    <cofactor evidence="1">
        <name>[4Fe-4S] cluster</name>
        <dbReference type="ChEBI" id="CHEBI:49883"/>
    </cofactor>
</comment>
<name>A0A3B1CSA8_9ZZZZ</name>
<evidence type="ECO:0000259" key="5">
    <source>
        <dbReference type="Pfam" id="PF01869"/>
    </source>
</evidence>
<reference evidence="7" key="1">
    <citation type="submission" date="2018-06" db="EMBL/GenBank/DDBJ databases">
        <authorList>
            <person name="Zhirakovskaya E."/>
        </authorList>
    </citation>
    <scope>NUCLEOTIDE SEQUENCE</scope>
</reference>
<dbReference type="InterPro" id="IPR043129">
    <property type="entry name" value="ATPase_NBD"/>
</dbReference>